<keyword evidence="4" id="KW-1185">Reference proteome</keyword>
<evidence type="ECO:0000256" key="1">
    <source>
        <dbReference type="SAM" id="MobiDB-lite"/>
    </source>
</evidence>
<organism evidence="3 4">
    <name type="scientific">Nocardia nova</name>
    <dbReference type="NCBI Taxonomy" id="37330"/>
    <lineage>
        <taxon>Bacteria</taxon>
        <taxon>Bacillati</taxon>
        <taxon>Actinomycetota</taxon>
        <taxon>Actinomycetes</taxon>
        <taxon>Mycobacteriales</taxon>
        <taxon>Nocardiaceae</taxon>
        <taxon>Nocardia</taxon>
    </lineage>
</organism>
<reference evidence="3 4" key="1">
    <citation type="submission" date="2018-02" db="EMBL/GenBank/DDBJ databases">
        <title>8 Nocardia nova and 1 Nocardia cyriacigeorgica strain used for evolution to TMP-SMX.</title>
        <authorList>
            <person name="Mehta H."/>
            <person name="Weng J."/>
            <person name="Shamoo Y."/>
        </authorList>
    </citation>
    <scope>NUCLEOTIDE SEQUENCE [LARGE SCALE GENOMIC DNA]</scope>
    <source>
        <strain evidence="3 4">BAA2227</strain>
    </source>
</reference>
<feature type="compositionally biased region" description="Low complexity" evidence="1">
    <location>
        <begin position="31"/>
        <end position="55"/>
    </location>
</feature>
<comment type="caution">
    <text evidence="3">The sequence shown here is derived from an EMBL/GenBank/DDBJ whole genome shotgun (WGS) entry which is preliminary data.</text>
</comment>
<evidence type="ECO:0000313" key="4">
    <source>
        <dbReference type="Proteomes" id="UP000238356"/>
    </source>
</evidence>
<evidence type="ECO:0000313" key="3">
    <source>
        <dbReference type="EMBL" id="PPJ27172.1"/>
    </source>
</evidence>
<proteinExistence type="predicted"/>
<feature type="chain" id="PRO_5015745447" evidence="2">
    <location>
        <begin position="36"/>
        <end position="166"/>
    </location>
</feature>
<accession>A0A2S6A4U9</accession>
<protein>
    <submittedName>
        <fullName evidence="3">Uncharacterized protein</fullName>
    </submittedName>
</protein>
<feature type="signal peptide" evidence="2">
    <location>
        <begin position="1"/>
        <end position="35"/>
    </location>
</feature>
<evidence type="ECO:0000256" key="2">
    <source>
        <dbReference type="SAM" id="SignalP"/>
    </source>
</evidence>
<gene>
    <name evidence="3" type="ORF">C5F51_18120</name>
</gene>
<sequence length="166" mass="17161">MTVDMTTATRRILATTAFAALSVSIAGATASVASADTPSATPTTSSAPSAPKLSTGSAFGADKHKDDDGDDQPAAPSVDAIQKVLTKIQDTDKPEDLEKSLDKDIDTLTHNEAAVPAKVKEEFNKFRQELQQAKTKDSLDGSSAADTLKTIKGDAKTLGADLKAAA</sequence>
<dbReference type="AlphaFoldDB" id="A0A2S6A4U9"/>
<name>A0A2S6A4U9_9NOCA</name>
<keyword evidence="2" id="KW-0732">Signal</keyword>
<dbReference type="EMBL" id="PSZD01000010">
    <property type="protein sequence ID" value="PPJ27172.1"/>
    <property type="molecule type" value="Genomic_DNA"/>
</dbReference>
<feature type="region of interest" description="Disordered" evidence="1">
    <location>
        <begin position="31"/>
        <end position="78"/>
    </location>
</feature>
<dbReference type="Proteomes" id="UP000238356">
    <property type="component" value="Unassembled WGS sequence"/>
</dbReference>